<dbReference type="eggNOG" id="COG3533">
    <property type="taxonomic scope" value="Bacteria"/>
</dbReference>
<name>F5Y7Q0_LEAAZ</name>
<dbReference type="InterPro" id="IPR049049">
    <property type="entry name" value="Beta-AFase-like_GH127_C"/>
</dbReference>
<dbReference type="Pfam" id="PF07944">
    <property type="entry name" value="Beta-AFase-like_GH127_cat"/>
    <property type="match status" value="1"/>
</dbReference>
<feature type="domain" description="Non-reducing end beta-L-arabinofuranosidase-like GH127 catalytic" evidence="1">
    <location>
        <begin position="28"/>
        <end position="450"/>
    </location>
</feature>
<reference evidence="5" key="1">
    <citation type="submission" date="2009-12" db="EMBL/GenBank/DDBJ databases">
        <title>Complete sequence of Treponema azotonutricium strain ZAS-9.</title>
        <authorList>
            <person name="Tetu S.G."/>
            <person name="Matson E."/>
            <person name="Ren Q."/>
            <person name="Seshadri R."/>
            <person name="Elbourne L."/>
            <person name="Hassan K.A."/>
            <person name="Durkin A."/>
            <person name="Radune D."/>
            <person name="Mohamoud Y."/>
            <person name="Shay R."/>
            <person name="Jin S."/>
            <person name="Zhang X."/>
            <person name="Lucey K."/>
            <person name="Ballor N.R."/>
            <person name="Ottesen E."/>
            <person name="Rosenthal R."/>
            <person name="Allen A."/>
            <person name="Leadbetter J.R."/>
            <person name="Paulsen I.T."/>
        </authorList>
    </citation>
    <scope>NUCLEOTIDE SEQUENCE [LARGE SCALE GENOMIC DNA]</scope>
    <source>
        <strain evidence="5">ATCC BAA-888 / DSM 13862 / ZAS-9</strain>
    </source>
</reference>
<proteinExistence type="predicted"/>
<gene>
    <name evidence="4" type="ordered locus">TREAZ_1028</name>
</gene>
<dbReference type="PANTHER" id="PTHR43465:SF2">
    <property type="entry name" value="DUF1680 DOMAIN PROTEIN (AFU_ORTHOLOGUE AFUA_1G08910)"/>
    <property type="match status" value="1"/>
</dbReference>
<dbReference type="GO" id="GO:0005975">
    <property type="term" value="P:carbohydrate metabolic process"/>
    <property type="evidence" value="ECO:0007669"/>
    <property type="project" value="InterPro"/>
</dbReference>
<evidence type="ECO:0000259" key="3">
    <source>
        <dbReference type="Pfam" id="PF20737"/>
    </source>
</evidence>
<dbReference type="HOGENOM" id="CLU_013148_1_0_12"/>
<protein>
    <recommendedName>
        <fullName evidence="6">Glycoside hydrolase family 127 protein</fullName>
    </recommendedName>
</protein>
<dbReference type="AlphaFoldDB" id="F5Y7Q0"/>
<dbReference type="Pfam" id="PF20737">
    <property type="entry name" value="Glyco_hydro127C"/>
    <property type="match status" value="1"/>
</dbReference>
<dbReference type="EMBL" id="CP001841">
    <property type="protein sequence ID" value="AEF82616.1"/>
    <property type="molecule type" value="Genomic_DNA"/>
</dbReference>
<evidence type="ECO:0000313" key="5">
    <source>
        <dbReference type="Proteomes" id="UP000009222"/>
    </source>
</evidence>
<accession>F5Y7Q0</accession>
<dbReference type="InParanoid" id="F5Y7Q0"/>
<feature type="domain" description="Non-reducing end beta-L-arabinofuranosidase-like GH127 C-terminal" evidence="3">
    <location>
        <begin position="558"/>
        <end position="674"/>
    </location>
</feature>
<organism evidence="4 5">
    <name type="scientific">Leadbettera azotonutricia (strain ATCC BAA-888 / DSM 13862 / ZAS-9)</name>
    <name type="common">Treponema azotonutricium</name>
    <dbReference type="NCBI Taxonomy" id="545695"/>
    <lineage>
        <taxon>Bacteria</taxon>
        <taxon>Pseudomonadati</taxon>
        <taxon>Spirochaetota</taxon>
        <taxon>Spirochaetia</taxon>
        <taxon>Spirochaetales</taxon>
        <taxon>Breznakiellaceae</taxon>
        <taxon>Leadbettera</taxon>
    </lineage>
</organism>
<dbReference type="KEGG" id="taz:TREAZ_1028"/>
<dbReference type="Pfam" id="PF20736">
    <property type="entry name" value="Glyco_hydro127M"/>
    <property type="match status" value="1"/>
</dbReference>
<dbReference type="InterPro" id="IPR049174">
    <property type="entry name" value="Beta-AFase-like"/>
</dbReference>
<evidence type="ECO:0000259" key="2">
    <source>
        <dbReference type="Pfam" id="PF20736"/>
    </source>
</evidence>
<dbReference type="STRING" id="545695.TREAZ_1028"/>
<dbReference type="PANTHER" id="PTHR43465">
    <property type="entry name" value="DUF1680 DOMAIN PROTEIN (AFU_ORTHOLOGUE AFUA_1G08910)"/>
    <property type="match status" value="1"/>
</dbReference>
<dbReference type="SUPFAM" id="SSF48208">
    <property type="entry name" value="Six-hairpin glycosidases"/>
    <property type="match status" value="1"/>
</dbReference>
<dbReference type="InterPro" id="IPR012878">
    <property type="entry name" value="Beta-AFase-like_GH127_cat"/>
</dbReference>
<dbReference type="Proteomes" id="UP000009222">
    <property type="component" value="Chromosome"/>
</dbReference>
<evidence type="ECO:0000313" key="4">
    <source>
        <dbReference type="EMBL" id="AEF82616.1"/>
    </source>
</evidence>
<feature type="domain" description="Non-reducing end beta-L-arabinofuranosidase-like GH127 middle" evidence="2">
    <location>
        <begin position="461"/>
        <end position="556"/>
    </location>
</feature>
<dbReference type="InterPro" id="IPR049046">
    <property type="entry name" value="Beta-AFase-like_GH127_middle"/>
</dbReference>
<sequence>MGILKRRLVKAGLTMDNSQFTMPVSLGNVEISDKFWSPFMERVRTEVIPYQWQALNDKVEGAEPSFCIRNFKVAAMMTHPELDYGFDKAIGFGGMVFQDSDLAKWIEAAAYSLVWRPDPVLEKETDDTIDIICSAQQPDGYLDTYYIIKGLDKRFSNLKDNHELYCLGHFTEAAVAYFEATGKRKMMDAFIRYIDCVDRHIGKEEGKLHGYPGHEILELALVRLYDVTKDEKHLKLARYFIDQRGQSPLYFEEETKRNGNEFYWKDSYVKYQYYQAGKPVRDQHIAEGHAVRAVYLYSGMADIARLTGDDTLIKSCSDLWENITQKQMYITGGIGQSAYGEAFSYDYDLPNDTVYAETCASIGLAFFARRMLSIAPKGSFADVLETALYNGIISGMSLDGKSFFYVNPLEVIPEANEKDRIRRHVKGVRQKWFACACCPPNLARIISSLGSYIYSVKDNALYTHLFIGSTAKAQLSGKEVTVKLETSYPWEEKVRVDFQVPGEGAKFDYAFRLPGWCRSCSVELNGAKADYKKADGYAIISREWKSGDSLSIVFDMPVNFVEANPKVRENSGKLAITRGPVVYCLEEVDNGKELFKIHADLENGKPHNLKTAWEKDLLSGIVTLSFTGKKEKDWPSDALYRPVAPAALEDKLIKCIPYYAWTNRNPGEMTVWMNK</sequence>
<dbReference type="InterPro" id="IPR008928">
    <property type="entry name" value="6-hairpin_glycosidase_sf"/>
</dbReference>
<keyword evidence="5" id="KW-1185">Reference proteome</keyword>
<reference evidence="4 5" key="2">
    <citation type="journal article" date="2011" name="ISME J.">
        <title>RNA-seq reveals cooperative metabolic interactions between two termite-gut spirochete species in co-culture.</title>
        <authorList>
            <person name="Rosenthal A.Z."/>
            <person name="Matson E.G."/>
            <person name="Eldar A."/>
            <person name="Leadbetter J.R."/>
        </authorList>
    </citation>
    <scope>NUCLEOTIDE SEQUENCE [LARGE SCALE GENOMIC DNA]</scope>
    <source>
        <strain evidence="5">ATCC BAA-888 / DSM 13862 / ZAS-9</strain>
    </source>
</reference>
<evidence type="ECO:0008006" key="6">
    <source>
        <dbReference type="Google" id="ProtNLM"/>
    </source>
</evidence>
<evidence type="ECO:0000259" key="1">
    <source>
        <dbReference type="Pfam" id="PF07944"/>
    </source>
</evidence>